<name>A0A1G2HRV0_9BACT</name>
<keyword evidence="6 10" id="KW-0067">ATP-binding</keyword>
<keyword evidence="3 10" id="KW-0963">Cytoplasm</keyword>
<dbReference type="InterPro" id="IPR001412">
    <property type="entry name" value="aa-tRNA-synth_I_CS"/>
</dbReference>
<dbReference type="EMBL" id="MHOP01000027">
    <property type="protein sequence ID" value="OGZ65163.1"/>
    <property type="molecule type" value="Genomic_DNA"/>
</dbReference>
<comment type="catalytic activity">
    <reaction evidence="9 10">
        <text>tRNA(Lys) + L-lysine + ATP = L-lysyl-tRNA(Lys) + AMP + diphosphate</text>
        <dbReference type="Rhea" id="RHEA:20792"/>
        <dbReference type="Rhea" id="RHEA-COMP:9696"/>
        <dbReference type="Rhea" id="RHEA-COMP:9697"/>
        <dbReference type="ChEBI" id="CHEBI:30616"/>
        <dbReference type="ChEBI" id="CHEBI:32551"/>
        <dbReference type="ChEBI" id="CHEBI:33019"/>
        <dbReference type="ChEBI" id="CHEBI:78442"/>
        <dbReference type="ChEBI" id="CHEBI:78529"/>
        <dbReference type="ChEBI" id="CHEBI:456215"/>
        <dbReference type="EC" id="6.1.1.6"/>
    </reaction>
</comment>
<dbReference type="PANTHER" id="PTHR37940">
    <property type="entry name" value="LYSINE--TRNA LIGASE"/>
    <property type="match status" value="1"/>
</dbReference>
<proteinExistence type="inferred from homology"/>
<evidence type="ECO:0000256" key="2">
    <source>
        <dbReference type="ARBA" id="ARBA00005594"/>
    </source>
</evidence>
<keyword evidence="4 10" id="KW-0436">Ligase</keyword>
<evidence type="ECO:0000256" key="8">
    <source>
        <dbReference type="ARBA" id="ARBA00023146"/>
    </source>
</evidence>
<dbReference type="InterPro" id="IPR020751">
    <property type="entry name" value="aa-tRNA-synth_I_codon-bd_sub2"/>
</dbReference>
<dbReference type="SUPFAM" id="SSF48163">
    <property type="entry name" value="An anticodon-binding domain of class I aminoacyl-tRNA synthetases"/>
    <property type="match status" value="1"/>
</dbReference>
<dbReference type="InterPro" id="IPR002904">
    <property type="entry name" value="Lys-tRNA-ligase"/>
</dbReference>
<dbReference type="NCBIfam" id="TIGR00467">
    <property type="entry name" value="lysS_arch"/>
    <property type="match status" value="1"/>
</dbReference>
<comment type="caution">
    <text evidence="11">The sequence shown here is derived from an EMBL/GenBank/DDBJ whole genome shotgun (WGS) entry which is preliminary data.</text>
</comment>
<dbReference type="InterPro" id="IPR014729">
    <property type="entry name" value="Rossmann-like_a/b/a_fold"/>
</dbReference>
<feature type="short sequence motif" description="'KMSKS' region" evidence="10">
    <location>
        <begin position="285"/>
        <end position="289"/>
    </location>
</feature>
<dbReference type="Proteomes" id="UP000178774">
    <property type="component" value="Unassembled WGS sequence"/>
</dbReference>
<feature type="short sequence motif" description="'HIGH' region" evidence="10">
    <location>
        <begin position="35"/>
        <end position="43"/>
    </location>
</feature>
<evidence type="ECO:0000313" key="12">
    <source>
        <dbReference type="Proteomes" id="UP000178774"/>
    </source>
</evidence>
<evidence type="ECO:0000256" key="7">
    <source>
        <dbReference type="ARBA" id="ARBA00022917"/>
    </source>
</evidence>
<evidence type="ECO:0000313" key="11">
    <source>
        <dbReference type="EMBL" id="OGZ65163.1"/>
    </source>
</evidence>
<dbReference type="GO" id="GO:0000049">
    <property type="term" value="F:tRNA binding"/>
    <property type="evidence" value="ECO:0007669"/>
    <property type="project" value="InterPro"/>
</dbReference>
<comment type="similarity">
    <text evidence="2 10">Belongs to the class-I aminoacyl-tRNA synthetase family.</text>
</comment>
<evidence type="ECO:0000256" key="9">
    <source>
        <dbReference type="ARBA" id="ARBA00048573"/>
    </source>
</evidence>
<dbReference type="HAMAP" id="MF_00177">
    <property type="entry name" value="Lys_tRNA_synth_class1"/>
    <property type="match status" value="1"/>
</dbReference>
<reference evidence="11 12" key="1">
    <citation type="journal article" date="2016" name="Nat. Commun.">
        <title>Thousands of microbial genomes shed light on interconnected biogeochemical processes in an aquifer system.</title>
        <authorList>
            <person name="Anantharaman K."/>
            <person name="Brown C.T."/>
            <person name="Hug L.A."/>
            <person name="Sharon I."/>
            <person name="Castelle C.J."/>
            <person name="Probst A.J."/>
            <person name="Thomas B.C."/>
            <person name="Singh A."/>
            <person name="Wilkins M.J."/>
            <person name="Karaoz U."/>
            <person name="Brodie E.L."/>
            <person name="Williams K.H."/>
            <person name="Hubbard S.S."/>
            <person name="Banfield J.F."/>
        </authorList>
    </citation>
    <scope>NUCLEOTIDE SEQUENCE [LARGE SCALE GENOMIC DNA]</scope>
</reference>
<keyword evidence="7 10" id="KW-0648">Protein biosynthesis</keyword>
<dbReference type="Gene3D" id="3.40.50.620">
    <property type="entry name" value="HUPs"/>
    <property type="match status" value="2"/>
</dbReference>
<dbReference type="GO" id="GO:0005524">
    <property type="term" value="F:ATP binding"/>
    <property type="evidence" value="ECO:0007669"/>
    <property type="project" value="UniProtKB-UniRule"/>
</dbReference>
<dbReference type="Gene3D" id="6.10.20.10">
    <property type="entry name" value="Lysine tRNA ligase, stem contact fold domain"/>
    <property type="match status" value="1"/>
</dbReference>
<dbReference type="InterPro" id="IPR042078">
    <property type="entry name" value="Lys-tRNA-ligase_SC_fold"/>
</dbReference>
<dbReference type="GO" id="GO:0005737">
    <property type="term" value="C:cytoplasm"/>
    <property type="evidence" value="ECO:0007669"/>
    <property type="project" value="UniProtKB-SubCell"/>
</dbReference>
<dbReference type="AlphaFoldDB" id="A0A1G2HRV0"/>
<evidence type="ECO:0000256" key="10">
    <source>
        <dbReference type="HAMAP-Rule" id="MF_00177"/>
    </source>
</evidence>
<dbReference type="PROSITE" id="PS00178">
    <property type="entry name" value="AA_TRNA_LIGASE_I"/>
    <property type="match status" value="1"/>
</dbReference>
<dbReference type="EC" id="6.1.1.6" evidence="10"/>
<dbReference type="GO" id="GO:0006430">
    <property type="term" value="P:lysyl-tRNA aminoacylation"/>
    <property type="evidence" value="ECO:0007669"/>
    <property type="project" value="UniProtKB-UniRule"/>
</dbReference>
<dbReference type="Gene3D" id="1.10.10.770">
    <property type="match status" value="1"/>
</dbReference>
<organism evidence="11 12">
    <name type="scientific">Candidatus Staskawiczbacteria bacterium RIFCSPHIGHO2_01_FULL_41_41</name>
    <dbReference type="NCBI Taxonomy" id="1802203"/>
    <lineage>
        <taxon>Bacteria</taxon>
        <taxon>Candidatus Staskawicziibacteriota</taxon>
    </lineage>
</organism>
<dbReference type="Gene3D" id="1.10.10.350">
    <property type="match status" value="1"/>
</dbReference>
<comment type="subcellular location">
    <subcellularLocation>
        <location evidence="1 10">Cytoplasm</location>
    </subcellularLocation>
</comment>
<dbReference type="Pfam" id="PF01921">
    <property type="entry name" value="tRNA-synt_1f"/>
    <property type="match status" value="1"/>
</dbReference>
<gene>
    <name evidence="10" type="primary">lysS</name>
    <name evidence="11" type="ORF">A2822_00840</name>
</gene>
<protein>
    <recommendedName>
        <fullName evidence="10">Lysine--tRNA ligase</fullName>
        <ecNumber evidence="10">6.1.1.6</ecNumber>
    </recommendedName>
    <alternativeName>
        <fullName evidence="10">Lysyl-tRNA synthetase</fullName>
        <shortName evidence="10">LysRS</shortName>
    </alternativeName>
</protein>
<dbReference type="InterPro" id="IPR008925">
    <property type="entry name" value="aa_tRNA-synth_I_cd-bd_sf"/>
</dbReference>
<evidence type="ECO:0000256" key="4">
    <source>
        <dbReference type="ARBA" id="ARBA00022598"/>
    </source>
</evidence>
<comment type="caution">
    <text evidence="10">Lacks conserved residue(s) required for the propagation of feature annotation.</text>
</comment>
<dbReference type="GO" id="GO:0004824">
    <property type="term" value="F:lysine-tRNA ligase activity"/>
    <property type="evidence" value="ECO:0007669"/>
    <property type="project" value="UniProtKB-UniRule"/>
</dbReference>
<keyword evidence="8 10" id="KW-0030">Aminoacyl-tRNA synthetase</keyword>
<keyword evidence="5 10" id="KW-0547">Nucleotide-binding</keyword>
<dbReference type="SUPFAM" id="SSF52374">
    <property type="entry name" value="Nucleotidylyl transferase"/>
    <property type="match status" value="1"/>
</dbReference>
<dbReference type="PANTHER" id="PTHR37940:SF1">
    <property type="entry name" value="LYSINE--TRNA LIGASE"/>
    <property type="match status" value="1"/>
</dbReference>
<evidence type="ECO:0000256" key="6">
    <source>
        <dbReference type="ARBA" id="ARBA00022840"/>
    </source>
</evidence>
<evidence type="ECO:0000256" key="1">
    <source>
        <dbReference type="ARBA" id="ARBA00004496"/>
    </source>
</evidence>
<accession>A0A1G2HRV0</accession>
<sequence>MDKDDSVHWTDVAAEKVIREKGNKKSYTVAAGITPSGTVHIGNFREIITVDLVRRALEKRGKKVRFIYSWDDFDVFRKVPANMPKPELLRQYLRKPIVDTPDTFGCHKSYAEHHEKEVEEAVPKVGITPEFLYQAKKYRSGEYAKEMKHALENTETIVKILNQYREEPLEKEWLPVSLFCEKCGKDTINTLTWPGGYTLSYECECGHKDTFDFKKKPTLVKLKWRVDWSMRWNYEKVDFEPGGKDHSTVGGSYDTGKDICKQVWSFDAPSYVMYDFISLKGMNGKMSSSKGDVITLKDVLEVYEPEITRYLFAGTRPNREFAISFDADVINVYEEFDKAERIYFGAEELQDEKKAEKYKIAYELSYIGKLPKTIPYQPKFRHLTMLLQINNFNIDKVVGYFEKELKNDHDKKRLRTRAECAANWLQKHAPEEFKFTVQEKCPVKVSKEEKKILHEVAKKLLDRDWTDVELHEEMYILCKNHNMQPKDFFALCYRVLINKERGPRLASFILEIGKDKVAKLFKEE</sequence>
<evidence type="ECO:0000256" key="5">
    <source>
        <dbReference type="ARBA" id="ARBA00022741"/>
    </source>
</evidence>
<evidence type="ECO:0000256" key="3">
    <source>
        <dbReference type="ARBA" id="ARBA00022490"/>
    </source>
</evidence>